<accession>A0A2P2MQF2</accession>
<dbReference type="GO" id="GO:0004252">
    <property type="term" value="F:serine-type endopeptidase activity"/>
    <property type="evidence" value="ECO:0007669"/>
    <property type="project" value="InterPro"/>
</dbReference>
<keyword evidence="3" id="KW-0732">Signal</keyword>
<dbReference type="AlphaFoldDB" id="A0A2P2MQF2"/>
<sequence>MGVWPESENYSDDGMHEMPKRLEGACEIGTQFNSSMCNKKLIGAHFLSKGLMPKNLNITVSMNSACDTNGHETQTSSTAARNFVEGAL</sequence>
<dbReference type="EMBL" id="GGEC01051918">
    <property type="protein sequence ID" value="MBX32402.1"/>
    <property type="molecule type" value="Transcribed_RNA"/>
</dbReference>
<reference evidence="5" key="1">
    <citation type="submission" date="2018-02" db="EMBL/GenBank/DDBJ databases">
        <title>Rhizophora mucronata_Transcriptome.</title>
        <authorList>
            <person name="Meera S.P."/>
            <person name="Sreeshan A."/>
            <person name="Augustine A."/>
        </authorList>
    </citation>
    <scope>NUCLEOTIDE SEQUENCE</scope>
    <source>
        <tissue evidence="5">Leaf</tissue>
    </source>
</reference>
<dbReference type="GO" id="GO:0005576">
    <property type="term" value="C:extracellular region"/>
    <property type="evidence" value="ECO:0007669"/>
    <property type="project" value="UniProtKB-SubCell"/>
</dbReference>
<dbReference type="EMBL" id="GGEC01051946">
    <property type="protein sequence ID" value="MBX32430.1"/>
    <property type="molecule type" value="Transcribed_RNA"/>
</dbReference>
<name>A0A2P2MQF2_RHIMU</name>
<keyword evidence="5" id="KW-0378">Hydrolase</keyword>
<evidence type="ECO:0000256" key="2">
    <source>
        <dbReference type="ARBA" id="ARBA00011073"/>
    </source>
</evidence>
<evidence type="ECO:0000256" key="4">
    <source>
        <dbReference type="SAM" id="MobiDB-lite"/>
    </source>
</evidence>
<protein>
    <submittedName>
        <fullName evidence="5">Subtilisin-like protease SBT1.9</fullName>
    </submittedName>
</protein>
<dbReference type="InterPro" id="IPR036852">
    <property type="entry name" value="Peptidase_S8/S53_dom_sf"/>
</dbReference>
<dbReference type="PANTHER" id="PTHR10795">
    <property type="entry name" value="PROPROTEIN CONVERTASE SUBTILISIN/KEXIN"/>
    <property type="match status" value="1"/>
</dbReference>
<keyword evidence="5" id="KW-0645">Protease</keyword>
<dbReference type="Gene3D" id="3.40.50.200">
    <property type="entry name" value="Peptidase S8/S53 domain"/>
    <property type="match status" value="1"/>
</dbReference>
<organism evidence="5">
    <name type="scientific">Rhizophora mucronata</name>
    <name type="common">Asiatic mangrove</name>
    <dbReference type="NCBI Taxonomy" id="61149"/>
    <lineage>
        <taxon>Eukaryota</taxon>
        <taxon>Viridiplantae</taxon>
        <taxon>Streptophyta</taxon>
        <taxon>Embryophyta</taxon>
        <taxon>Tracheophyta</taxon>
        <taxon>Spermatophyta</taxon>
        <taxon>Magnoliopsida</taxon>
        <taxon>eudicotyledons</taxon>
        <taxon>Gunneridae</taxon>
        <taxon>Pentapetalae</taxon>
        <taxon>rosids</taxon>
        <taxon>fabids</taxon>
        <taxon>Malpighiales</taxon>
        <taxon>Rhizophoraceae</taxon>
        <taxon>Rhizophora</taxon>
    </lineage>
</organism>
<comment type="subcellular location">
    <subcellularLocation>
        <location evidence="1">Secreted</location>
    </subcellularLocation>
</comment>
<feature type="region of interest" description="Disordered" evidence="4">
    <location>
        <begin position="69"/>
        <end position="88"/>
    </location>
</feature>
<dbReference type="InterPro" id="IPR045051">
    <property type="entry name" value="SBT"/>
</dbReference>
<evidence type="ECO:0000313" key="5">
    <source>
        <dbReference type="EMBL" id="MBX32430.1"/>
    </source>
</evidence>
<evidence type="ECO:0000256" key="3">
    <source>
        <dbReference type="ARBA" id="ARBA00022729"/>
    </source>
</evidence>
<proteinExistence type="inferred from homology"/>
<comment type="similarity">
    <text evidence="2">Belongs to the peptidase S8 family.</text>
</comment>
<dbReference type="GO" id="GO:0006508">
    <property type="term" value="P:proteolysis"/>
    <property type="evidence" value="ECO:0007669"/>
    <property type="project" value="UniProtKB-KW"/>
</dbReference>
<evidence type="ECO:0000256" key="1">
    <source>
        <dbReference type="ARBA" id="ARBA00004613"/>
    </source>
</evidence>
<feature type="compositionally biased region" description="Polar residues" evidence="4">
    <location>
        <begin position="69"/>
        <end position="80"/>
    </location>
</feature>